<dbReference type="InterPro" id="IPR003599">
    <property type="entry name" value="Ig_sub"/>
</dbReference>
<comment type="subcellular location">
    <subcellularLocation>
        <location evidence="1">Cytoplasm</location>
    </subcellularLocation>
</comment>
<dbReference type="FunFam" id="2.60.40.10:FF:001476">
    <property type="entry name" value="titin isoform X1"/>
    <property type="match status" value="1"/>
</dbReference>
<evidence type="ECO:0000256" key="5">
    <source>
        <dbReference type="SAM" id="MobiDB-lite"/>
    </source>
</evidence>
<dbReference type="Pfam" id="PF07679">
    <property type="entry name" value="I-set"/>
    <property type="match status" value="3"/>
</dbReference>
<feature type="region of interest" description="Disordered" evidence="5">
    <location>
        <begin position="30"/>
        <end position="58"/>
    </location>
</feature>
<dbReference type="InterPro" id="IPR036179">
    <property type="entry name" value="Ig-like_dom_sf"/>
</dbReference>
<evidence type="ECO:0000313" key="7">
    <source>
        <dbReference type="Ensembl" id="ENSMMDP00005050118.1"/>
    </source>
</evidence>
<dbReference type="GO" id="GO:0005737">
    <property type="term" value="C:cytoplasm"/>
    <property type="evidence" value="ECO:0007669"/>
    <property type="project" value="UniProtKB-SubCell"/>
</dbReference>
<dbReference type="PANTHER" id="PTHR14340:SF15">
    <property type="entry name" value="IG-LIKE DOMAIN-CONTAINING PROTEIN"/>
    <property type="match status" value="1"/>
</dbReference>
<proteinExistence type="predicted"/>
<accession>A0A668AG10</accession>
<dbReference type="InterPro" id="IPR013783">
    <property type="entry name" value="Ig-like_fold"/>
</dbReference>
<reference evidence="7" key="3">
    <citation type="submission" date="2025-09" db="UniProtKB">
        <authorList>
            <consortium name="Ensembl"/>
        </authorList>
    </citation>
    <scope>IDENTIFICATION</scope>
</reference>
<reference evidence="7" key="2">
    <citation type="submission" date="2025-08" db="UniProtKB">
        <authorList>
            <consortium name="Ensembl"/>
        </authorList>
    </citation>
    <scope>IDENTIFICATION</scope>
</reference>
<dbReference type="InterPro" id="IPR013098">
    <property type="entry name" value="Ig_I-set"/>
</dbReference>
<feature type="domain" description="Ig-like" evidence="6">
    <location>
        <begin position="362"/>
        <end position="449"/>
    </location>
</feature>
<name>A0A668AG10_9TELE</name>
<dbReference type="SMART" id="SM00409">
    <property type="entry name" value="IG"/>
    <property type="match status" value="3"/>
</dbReference>
<protein>
    <recommendedName>
        <fullName evidence="6">Ig-like domain-containing protein</fullName>
    </recommendedName>
</protein>
<feature type="domain" description="Ig-like" evidence="6">
    <location>
        <begin position="164"/>
        <end position="252"/>
    </location>
</feature>
<dbReference type="FunFam" id="2.60.40.10:FF:000031">
    <property type="entry name" value="Myosin-binding protein C, slow type"/>
    <property type="match status" value="1"/>
</dbReference>
<keyword evidence="8" id="KW-1185">Reference proteome</keyword>
<sequence>MSDEGSYSLLVENCGGQQEAHFTLTIRKSESREKVVASPRITSPEAKSPLAKSPEPIKSPQREVQAYMKEVKASHTQMSITEGQSVTLRASIPGASDIRWILNGMNLANSDQYRYGVSGNDQTLTIKSISQHEQGIITCQAKTEHGLVKCQFDTMVTTKRSDAPYFLVQPRSQNVDEGQNVKFTCEIAGEPAPEVEWLKDNITLSVTSNMRLSRSKNVYTLEICQAAVADSGKYTIKARNQCGQCSATCSLNVLSLVEEPTKMIIMEQRASTDAASMQQSYSASSVHMETASMQAASYSSSRSATAEVSFESMSATSMSAMMAESMVSMSSSSKMMEMSTHSHVEASSSLRALTKGVKGTPPKIEALPEEVSAEPGKFLTLAGSFSGDPVPSVQWVRSGRTLPNGDQRYRVENTADLTTLMISAVKEDDAGAYTLKLSNELGSDSATVNVHIRSM</sequence>
<dbReference type="SUPFAM" id="SSF48726">
    <property type="entry name" value="Immunoglobulin"/>
    <property type="match status" value="3"/>
</dbReference>
<evidence type="ECO:0000256" key="1">
    <source>
        <dbReference type="ARBA" id="ARBA00004496"/>
    </source>
</evidence>
<organism evidence="7 8">
    <name type="scientific">Myripristis murdjan</name>
    <name type="common">pinecone soldierfish</name>
    <dbReference type="NCBI Taxonomy" id="586833"/>
    <lineage>
        <taxon>Eukaryota</taxon>
        <taxon>Metazoa</taxon>
        <taxon>Chordata</taxon>
        <taxon>Craniata</taxon>
        <taxon>Vertebrata</taxon>
        <taxon>Euteleostomi</taxon>
        <taxon>Actinopterygii</taxon>
        <taxon>Neopterygii</taxon>
        <taxon>Teleostei</taxon>
        <taxon>Neoteleostei</taxon>
        <taxon>Acanthomorphata</taxon>
        <taxon>Holocentriformes</taxon>
        <taxon>Holocentridae</taxon>
        <taxon>Myripristis</taxon>
    </lineage>
</organism>
<evidence type="ECO:0000313" key="8">
    <source>
        <dbReference type="Proteomes" id="UP000472263"/>
    </source>
</evidence>
<dbReference type="Gene3D" id="2.60.40.10">
    <property type="entry name" value="Immunoglobulins"/>
    <property type="match status" value="3"/>
</dbReference>
<dbReference type="SMART" id="SM00408">
    <property type="entry name" value="IGc2"/>
    <property type="match status" value="3"/>
</dbReference>
<dbReference type="Proteomes" id="UP000472263">
    <property type="component" value="Chromosome 21"/>
</dbReference>
<reference evidence="7" key="1">
    <citation type="submission" date="2019-06" db="EMBL/GenBank/DDBJ databases">
        <authorList>
            <consortium name="Wellcome Sanger Institute Data Sharing"/>
        </authorList>
    </citation>
    <scope>NUCLEOTIDE SEQUENCE [LARGE SCALE GENOMIC DNA]</scope>
</reference>
<dbReference type="Ensembl" id="ENSMMDT00005051110.1">
    <property type="protein sequence ID" value="ENSMMDP00005050118.1"/>
    <property type="gene ID" value="ENSMMDG00005022759.1"/>
</dbReference>
<dbReference type="CDD" id="cd00096">
    <property type="entry name" value="Ig"/>
    <property type="match status" value="1"/>
</dbReference>
<feature type="domain" description="Ig-like" evidence="6">
    <location>
        <begin position="60"/>
        <end position="149"/>
    </location>
</feature>
<dbReference type="PANTHER" id="PTHR14340">
    <property type="entry name" value="MICROFIBRIL-ASSOCIATED GLYCOPROTEIN 3"/>
    <property type="match status" value="1"/>
</dbReference>
<dbReference type="InterPro" id="IPR003598">
    <property type="entry name" value="Ig_sub2"/>
</dbReference>
<evidence type="ECO:0000259" key="6">
    <source>
        <dbReference type="PROSITE" id="PS50835"/>
    </source>
</evidence>
<dbReference type="PROSITE" id="PS50835">
    <property type="entry name" value="IG_LIKE"/>
    <property type="match status" value="3"/>
</dbReference>
<dbReference type="InterPro" id="IPR007110">
    <property type="entry name" value="Ig-like_dom"/>
</dbReference>
<evidence type="ECO:0000256" key="4">
    <source>
        <dbReference type="ARBA" id="ARBA00023319"/>
    </source>
</evidence>
<keyword evidence="3" id="KW-0677">Repeat</keyword>
<keyword evidence="2" id="KW-0963">Cytoplasm</keyword>
<keyword evidence="4" id="KW-0393">Immunoglobulin domain</keyword>
<evidence type="ECO:0000256" key="3">
    <source>
        <dbReference type="ARBA" id="ARBA00022737"/>
    </source>
</evidence>
<evidence type="ECO:0000256" key="2">
    <source>
        <dbReference type="ARBA" id="ARBA00022490"/>
    </source>
</evidence>
<dbReference type="FunFam" id="2.60.40.10:FF:000425">
    <property type="entry name" value="Myosin light chain kinase"/>
    <property type="match status" value="1"/>
</dbReference>
<dbReference type="AlphaFoldDB" id="A0A668AG10"/>
<dbReference type="GeneTree" id="ENSGT01150000286978"/>